<evidence type="ECO:0000256" key="3">
    <source>
        <dbReference type="ARBA" id="ARBA00023125"/>
    </source>
</evidence>
<evidence type="ECO:0000313" key="6">
    <source>
        <dbReference type="EMBL" id="MEM5346144.1"/>
    </source>
</evidence>
<feature type="domain" description="HTH lysR-type" evidence="5">
    <location>
        <begin position="3"/>
        <end position="60"/>
    </location>
</feature>
<sequence>MLPDLVSLSLFLRTVESGSLSKAAEQSHIALSAASRRIALLEQQFNVKLLVRTSRGAEATPAGEALALHARLMLREADRLQTDMSDYAKGLRGIVRLHANTSSLSQYLPYGLASFSRVCPDIKVEVHERLSVEVIRDLRDKRTDVGIAFPGRHAIDGLKCYPYKIDELVAVLPRAYKSAGSRLRLVDLLDDDLVVLESNTAMLKLLEDAATTEGKTLRLRVQVKSFEAICRMIEAGMGIGILPKVAAQTFGQGLDLTLIPLADEWAVRQMYLCVRDEPLSLAVQRLVDHLLADAVGPTELPAR</sequence>
<name>A0ABU9RHU1_9BURK</name>
<dbReference type="Gene3D" id="1.10.10.10">
    <property type="entry name" value="Winged helix-like DNA-binding domain superfamily/Winged helix DNA-binding domain"/>
    <property type="match status" value="1"/>
</dbReference>
<dbReference type="EMBL" id="JAZHGA010000066">
    <property type="protein sequence ID" value="MEM5346144.1"/>
    <property type="molecule type" value="Genomic_DNA"/>
</dbReference>
<evidence type="ECO:0000313" key="7">
    <source>
        <dbReference type="Proteomes" id="UP001481677"/>
    </source>
</evidence>
<evidence type="ECO:0000259" key="5">
    <source>
        <dbReference type="PROSITE" id="PS50931"/>
    </source>
</evidence>
<dbReference type="Gene3D" id="3.40.190.290">
    <property type="match status" value="1"/>
</dbReference>
<dbReference type="InterPro" id="IPR050950">
    <property type="entry name" value="HTH-type_LysR_regulators"/>
</dbReference>
<keyword evidence="3" id="KW-0238">DNA-binding</keyword>
<evidence type="ECO:0000256" key="2">
    <source>
        <dbReference type="ARBA" id="ARBA00023015"/>
    </source>
</evidence>
<protein>
    <submittedName>
        <fullName evidence="6">LysR family transcriptional regulator</fullName>
    </submittedName>
</protein>
<gene>
    <name evidence="6" type="ORF">V4C56_41785</name>
</gene>
<evidence type="ECO:0000256" key="1">
    <source>
        <dbReference type="ARBA" id="ARBA00009437"/>
    </source>
</evidence>
<comment type="similarity">
    <text evidence="1">Belongs to the LysR transcriptional regulatory family.</text>
</comment>
<comment type="caution">
    <text evidence="6">The sequence shown here is derived from an EMBL/GenBank/DDBJ whole genome shotgun (WGS) entry which is preliminary data.</text>
</comment>
<dbReference type="InterPro" id="IPR036390">
    <property type="entry name" value="WH_DNA-bd_sf"/>
</dbReference>
<keyword evidence="7" id="KW-1185">Reference proteome</keyword>
<dbReference type="Pfam" id="PF00126">
    <property type="entry name" value="HTH_1"/>
    <property type="match status" value="1"/>
</dbReference>
<organism evidence="6 7">
    <name type="scientific">Paraburkholderia azotifigens</name>
    <dbReference type="NCBI Taxonomy" id="2057004"/>
    <lineage>
        <taxon>Bacteria</taxon>
        <taxon>Pseudomonadati</taxon>
        <taxon>Pseudomonadota</taxon>
        <taxon>Betaproteobacteria</taxon>
        <taxon>Burkholderiales</taxon>
        <taxon>Burkholderiaceae</taxon>
        <taxon>Paraburkholderia</taxon>
    </lineage>
</organism>
<dbReference type="SUPFAM" id="SSF53850">
    <property type="entry name" value="Periplasmic binding protein-like II"/>
    <property type="match status" value="1"/>
</dbReference>
<evidence type="ECO:0000256" key="4">
    <source>
        <dbReference type="ARBA" id="ARBA00023163"/>
    </source>
</evidence>
<dbReference type="Pfam" id="PF03466">
    <property type="entry name" value="LysR_substrate"/>
    <property type="match status" value="1"/>
</dbReference>
<dbReference type="PANTHER" id="PTHR30419:SF2">
    <property type="entry name" value="LYSR FAMILY TRANSCRIPTIONAL REGULATOR"/>
    <property type="match status" value="1"/>
</dbReference>
<accession>A0ABU9RHU1</accession>
<proteinExistence type="inferred from homology"/>
<reference evidence="6 7" key="1">
    <citation type="submission" date="2024-01" db="EMBL/GenBank/DDBJ databases">
        <title>The diversity of rhizobia nodulating Mimosa spp. in eleven states of Brazil covering several biomes is determined by host plant, location, and edaphic factors.</title>
        <authorList>
            <person name="Rouws L."/>
            <person name="Barauna A."/>
            <person name="Beukes C."/>
            <person name="De Faria S.M."/>
            <person name="Gross E."/>
            <person name="Dos Reis Junior F.B."/>
            <person name="Simon M."/>
            <person name="Maluk M."/>
            <person name="Odee D.W."/>
            <person name="Kenicer G."/>
            <person name="Young J.P.W."/>
            <person name="Reis V.M."/>
            <person name="Zilli J."/>
            <person name="James E.K."/>
        </authorList>
    </citation>
    <scope>NUCLEOTIDE SEQUENCE [LARGE SCALE GENOMIC DNA]</scope>
    <source>
        <strain evidence="6 7">JPY530</strain>
    </source>
</reference>
<keyword evidence="2" id="KW-0805">Transcription regulation</keyword>
<dbReference type="PANTHER" id="PTHR30419">
    <property type="entry name" value="HTH-TYPE TRANSCRIPTIONAL REGULATOR YBHD"/>
    <property type="match status" value="1"/>
</dbReference>
<dbReference type="InterPro" id="IPR005119">
    <property type="entry name" value="LysR_subst-bd"/>
</dbReference>
<dbReference type="InterPro" id="IPR036388">
    <property type="entry name" value="WH-like_DNA-bd_sf"/>
</dbReference>
<dbReference type="RefSeq" id="WP_342959777.1">
    <property type="nucleotide sequence ID" value="NZ_JAZHFZ010000067.1"/>
</dbReference>
<dbReference type="SUPFAM" id="SSF46785">
    <property type="entry name" value="Winged helix' DNA-binding domain"/>
    <property type="match status" value="1"/>
</dbReference>
<keyword evidence="4" id="KW-0804">Transcription</keyword>
<dbReference type="InterPro" id="IPR000847">
    <property type="entry name" value="LysR_HTH_N"/>
</dbReference>
<dbReference type="PROSITE" id="PS50931">
    <property type="entry name" value="HTH_LYSR"/>
    <property type="match status" value="1"/>
</dbReference>
<dbReference type="Proteomes" id="UP001481677">
    <property type="component" value="Unassembled WGS sequence"/>
</dbReference>